<comment type="similarity">
    <text evidence="3 11">Belongs to the membrane-bound acyltransferase family.</text>
</comment>
<organism evidence="13">
    <name type="scientific">Enterobacter hormaechei</name>
    <dbReference type="NCBI Taxonomy" id="158836"/>
    <lineage>
        <taxon>Bacteria</taxon>
        <taxon>Pseudomonadati</taxon>
        <taxon>Pseudomonadota</taxon>
        <taxon>Gammaproteobacteria</taxon>
        <taxon>Enterobacterales</taxon>
        <taxon>Enterobacteriaceae</taxon>
        <taxon>Enterobacter</taxon>
        <taxon>Enterobacter cloacae complex</taxon>
    </lineage>
</organism>
<dbReference type="EC" id="2.3.1.-" evidence="11"/>
<keyword evidence="7 11" id="KW-0016">Alginate biosynthesis</keyword>
<proteinExistence type="inferred from homology"/>
<dbReference type="RefSeq" id="WP_205914690.1">
    <property type="nucleotide sequence ID" value="NZ_JAAJRM010000002.1"/>
</dbReference>
<dbReference type="PIRSF" id="PIRSF500217">
    <property type="entry name" value="AlgI"/>
    <property type="match status" value="1"/>
</dbReference>
<dbReference type="Pfam" id="PF03062">
    <property type="entry name" value="MBOAT"/>
    <property type="match status" value="1"/>
</dbReference>
<evidence type="ECO:0000256" key="3">
    <source>
        <dbReference type="ARBA" id="ARBA00010323"/>
    </source>
</evidence>
<evidence type="ECO:0000313" key="13">
    <source>
        <dbReference type="EMBL" id="NGF42809.1"/>
    </source>
</evidence>
<evidence type="ECO:0000256" key="10">
    <source>
        <dbReference type="ARBA" id="ARBA00023315"/>
    </source>
</evidence>
<comment type="subcellular location">
    <subcellularLocation>
        <location evidence="11">Cell inner membrane</location>
    </subcellularLocation>
    <subcellularLocation>
        <location evidence="1">Cell membrane</location>
        <topology evidence="1">Multi-pass membrane protein</topology>
    </subcellularLocation>
</comment>
<evidence type="ECO:0000256" key="8">
    <source>
        <dbReference type="ARBA" id="ARBA00022989"/>
    </source>
</evidence>
<dbReference type="UniPathway" id="UPA00286"/>
<evidence type="ECO:0000256" key="6">
    <source>
        <dbReference type="ARBA" id="ARBA00022692"/>
    </source>
</evidence>
<evidence type="ECO:0000256" key="7">
    <source>
        <dbReference type="ARBA" id="ARBA00022841"/>
    </source>
</evidence>
<dbReference type="AlphaFoldDB" id="A0A6G4MNI0"/>
<name>A0A6G4MNI0_9ENTR</name>
<reference evidence="13" key="1">
    <citation type="submission" date="2020-02" db="EMBL/GenBank/DDBJ databases">
        <title>WGS of Carbapenem-Resistant Enterobacteriaceae.</title>
        <authorList>
            <person name="Tokajian S."/>
            <person name="El Chaar M."/>
            <person name="El Khoury M."/>
        </authorList>
    </citation>
    <scope>NUCLEOTIDE SEQUENCE</scope>
    <source>
        <strain evidence="13">EHM_71</strain>
    </source>
</reference>
<feature type="transmembrane region" description="Helical" evidence="12">
    <location>
        <begin position="417"/>
        <end position="434"/>
    </location>
</feature>
<dbReference type="GO" id="GO:0042121">
    <property type="term" value="P:alginic acid biosynthetic process"/>
    <property type="evidence" value="ECO:0007669"/>
    <property type="project" value="UniProtKB-UniRule"/>
</dbReference>
<feature type="transmembrane region" description="Helical" evidence="12">
    <location>
        <begin position="75"/>
        <end position="97"/>
    </location>
</feature>
<keyword evidence="10 11" id="KW-0012">Acyltransferase</keyword>
<comment type="pathway">
    <text evidence="2 11">Glycan biosynthesis; alginate biosynthesis.</text>
</comment>
<dbReference type="GO" id="GO:0016746">
    <property type="term" value="F:acyltransferase activity"/>
    <property type="evidence" value="ECO:0007669"/>
    <property type="project" value="UniProtKB-KW"/>
</dbReference>
<feature type="transmembrane region" description="Helical" evidence="12">
    <location>
        <begin position="182"/>
        <end position="207"/>
    </location>
</feature>
<feature type="transmembrane region" description="Helical" evidence="12">
    <location>
        <begin position="454"/>
        <end position="481"/>
    </location>
</feature>
<keyword evidence="5 11" id="KW-0808">Transferase</keyword>
<feature type="transmembrane region" description="Helical" evidence="12">
    <location>
        <begin position="6"/>
        <end position="22"/>
    </location>
</feature>
<feature type="transmembrane region" description="Helical" evidence="12">
    <location>
        <begin position="29"/>
        <end position="45"/>
    </location>
</feature>
<evidence type="ECO:0000256" key="4">
    <source>
        <dbReference type="ARBA" id="ARBA00022475"/>
    </source>
</evidence>
<evidence type="ECO:0000256" key="11">
    <source>
        <dbReference type="PIRNR" id="PIRNR016636"/>
    </source>
</evidence>
<keyword evidence="9 11" id="KW-0472">Membrane</keyword>
<feature type="transmembrane region" description="Helical" evidence="12">
    <location>
        <begin position="51"/>
        <end position="68"/>
    </location>
</feature>
<accession>A0A6G4MNI0</accession>
<evidence type="ECO:0000256" key="5">
    <source>
        <dbReference type="ARBA" id="ARBA00022679"/>
    </source>
</evidence>
<feature type="transmembrane region" description="Helical" evidence="12">
    <location>
        <begin position="349"/>
        <end position="366"/>
    </location>
</feature>
<evidence type="ECO:0000256" key="2">
    <source>
        <dbReference type="ARBA" id="ARBA00005182"/>
    </source>
</evidence>
<protein>
    <recommendedName>
        <fullName evidence="11">Probable alginate O-acetylase</fullName>
        <ecNumber evidence="11">2.3.1.-</ecNumber>
    </recommendedName>
</protein>
<dbReference type="InterPro" id="IPR004299">
    <property type="entry name" value="MBOAT_fam"/>
</dbReference>
<dbReference type="PANTHER" id="PTHR13285">
    <property type="entry name" value="ACYLTRANSFERASE"/>
    <property type="match status" value="1"/>
</dbReference>
<dbReference type="InterPro" id="IPR028362">
    <property type="entry name" value="AlgI"/>
</dbReference>
<keyword evidence="11" id="KW-0997">Cell inner membrane</keyword>
<dbReference type="GO" id="GO:0005886">
    <property type="term" value="C:plasma membrane"/>
    <property type="evidence" value="ECO:0007669"/>
    <property type="project" value="UniProtKB-SubCell"/>
</dbReference>
<keyword evidence="6 11" id="KW-0812">Transmembrane</keyword>
<dbReference type="InterPro" id="IPR024194">
    <property type="entry name" value="Ac/AlaTfrase_AlgI/DltB"/>
</dbReference>
<dbReference type="PIRSF" id="PIRSF016636">
    <property type="entry name" value="AlgI_DltB"/>
    <property type="match status" value="1"/>
</dbReference>
<dbReference type="InterPro" id="IPR051085">
    <property type="entry name" value="MB_O-acyltransferase"/>
</dbReference>
<evidence type="ECO:0000256" key="1">
    <source>
        <dbReference type="ARBA" id="ARBA00004651"/>
    </source>
</evidence>
<feature type="transmembrane region" description="Helical" evidence="12">
    <location>
        <begin position="299"/>
        <end position="316"/>
    </location>
</feature>
<dbReference type="PANTHER" id="PTHR13285:SF23">
    <property type="entry name" value="TEICHOIC ACID D-ALANYLTRANSFERASE"/>
    <property type="match status" value="1"/>
</dbReference>
<comment type="caution">
    <text evidence="13">The sequence shown here is derived from an EMBL/GenBank/DDBJ whole genome shotgun (WGS) entry which is preliminary data.</text>
</comment>
<evidence type="ECO:0000256" key="12">
    <source>
        <dbReference type="SAM" id="Phobius"/>
    </source>
</evidence>
<feature type="transmembrane region" description="Helical" evidence="12">
    <location>
        <begin position="143"/>
        <end position="162"/>
    </location>
</feature>
<keyword evidence="8 12" id="KW-1133">Transmembrane helix</keyword>
<evidence type="ECO:0000256" key="9">
    <source>
        <dbReference type="ARBA" id="ARBA00023136"/>
    </source>
</evidence>
<dbReference type="EMBL" id="JAAJRM010000002">
    <property type="protein sequence ID" value="NGF42809.1"/>
    <property type="molecule type" value="Genomic_DNA"/>
</dbReference>
<sequence>MLFNSYIYMFAFLPIAALVYSLSKMINTNLSKIVMVIISLYFYSYMSSENLAVLACSCAVTYGAYLAMRRSSHRKLIATFAVLANALALCYFKYIYFIVDYANIKNAEWMYSLGLPLAVSFFTFQQISFIVDSYKGKIEEVGVLDYLYYIAFFPKLIAGPITRYSDLMFQDGIKRQPGSYEILAGLMIFSVGLFKKVVLSGHFALIADHGYSSVGSLTQFDAWITSLSYTMQIYFDFSGYSDMAIGTALLLGIRLPVNFNSPYKSLNIREFWDRWHISLSTWLRDYVYIPLGGSRVIDARVYLNVLITFVVSGAWHGSGINFLLWGLLHGVATCISRAWTKNGLSMPSAMAWMVTFLFINFSWIPFRAKSFEDTWAVFKSMVGINGFGGYETSFFAKGLKFETIDIITKAYSLPVTHALWCILTIVIAFIILALKNSNEMAGYGKGKYEQVSAIYSLVAGLALTMAIICMLGGVSASQFIYAAF</sequence>
<gene>
    <name evidence="13" type="ORF">G5635_10330</name>
</gene>
<feature type="transmembrane region" description="Helical" evidence="12">
    <location>
        <begin position="109"/>
        <end position="131"/>
    </location>
</feature>
<keyword evidence="4 11" id="KW-1003">Cell membrane</keyword>